<dbReference type="Gene3D" id="3.30.1330.40">
    <property type="entry name" value="RutC-like"/>
    <property type="match status" value="1"/>
</dbReference>
<evidence type="ECO:0000256" key="1">
    <source>
        <dbReference type="ARBA" id="ARBA00010552"/>
    </source>
</evidence>
<protein>
    <submittedName>
        <fullName evidence="2">Uncharacterized protein</fullName>
    </submittedName>
</protein>
<organism evidence="2">
    <name type="scientific">marine sediment metagenome</name>
    <dbReference type="NCBI Taxonomy" id="412755"/>
    <lineage>
        <taxon>unclassified sequences</taxon>
        <taxon>metagenomes</taxon>
        <taxon>ecological metagenomes</taxon>
    </lineage>
</organism>
<comment type="caution">
    <text evidence="2">The sequence shown here is derived from an EMBL/GenBank/DDBJ whole genome shotgun (WGS) entry which is preliminary data.</text>
</comment>
<dbReference type="AlphaFoldDB" id="A0A0F9BQS6"/>
<dbReference type="InterPro" id="IPR035959">
    <property type="entry name" value="RutC-like_sf"/>
</dbReference>
<sequence>MSQHVILLGHEWELTEAEILEMEALGVVERPRHCDPASLKAVDHTRMGGCGFRHKLVEQIEGVTLNEAPIYGSSFSRAVVMHKNKRDLVFVSGTAAVDESGATKYQGNFGAQLWRTYRNITGLLDGANSSWYNVVKTTCYLRDIDRDYKAFNSIRTLFYNWMGLQPYPASVGIQAVLCRPDLLVEIEVLALTHRGGPQ</sequence>
<dbReference type="EMBL" id="LAZR01036670">
    <property type="protein sequence ID" value="KKL24239.1"/>
    <property type="molecule type" value="Genomic_DNA"/>
</dbReference>
<proteinExistence type="inferred from homology"/>
<dbReference type="InterPro" id="IPR006175">
    <property type="entry name" value="YjgF/YER057c/UK114"/>
</dbReference>
<name>A0A0F9BQS6_9ZZZZ</name>
<accession>A0A0F9BQS6</accession>
<reference evidence="2" key="1">
    <citation type="journal article" date="2015" name="Nature">
        <title>Complex archaea that bridge the gap between prokaryotes and eukaryotes.</title>
        <authorList>
            <person name="Spang A."/>
            <person name="Saw J.H."/>
            <person name="Jorgensen S.L."/>
            <person name="Zaremba-Niedzwiedzka K."/>
            <person name="Martijn J."/>
            <person name="Lind A.E."/>
            <person name="van Eijk R."/>
            <person name="Schleper C."/>
            <person name="Guy L."/>
            <person name="Ettema T.J."/>
        </authorList>
    </citation>
    <scope>NUCLEOTIDE SEQUENCE</scope>
</reference>
<evidence type="ECO:0000313" key="2">
    <source>
        <dbReference type="EMBL" id="KKL24239.1"/>
    </source>
</evidence>
<dbReference type="PANTHER" id="PTHR11803:SF58">
    <property type="entry name" value="PROTEIN HMF1-RELATED"/>
    <property type="match status" value="1"/>
</dbReference>
<dbReference type="SUPFAM" id="SSF55298">
    <property type="entry name" value="YjgF-like"/>
    <property type="match status" value="1"/>
</dbReference>
<gene>
    <name evidence="2" type="ORF">LCGC14_2417330</name>
</gene>
<dbReference type="Pfam" id="PF01042">
    <property type="entry name" value="Ribonuc_L-PSP"/>
    <property type="match status" value="1"/>
</dbReference>
<dbReference type="PANTHER" id="PTHR11803">
    <property type="entry name" value="2-IMINOBUTANOATE/2-IMINOPROPANOATE DEAMINASE RIDA"/>
    <property type="match status" value="1"/>
</dbReference>
<dbReference type="GO" id="GO:0005829">
    <property type="term" value="C:cytosol"/>
    <property type="evidence" value="ECO:0007669"/>
    <property type="project" value="TreeGrafter"/>
</dbReference>
<comment type="similarity">
    <text evidence="1">Belongs to the RutC family.</text>
</comment>
<dbReference type="GO" id="GO:0019239">
    <property type="term" value="F:deaminase activity"/>
    <property type="evidence" value="ECO:0007669"/>
    <property type="project" value="TreeGrafter"/>
</dbReference>